<dbReference type="GO" id="GO:0032259">
    <property type="term" value="P:methylation"/>
    <property type="evidence" value="ECO:0007669"/>
    <property type="project" value="UniProtKB-KW"/>
</dbReference>
<name>A0A1X2FE27_MYCSZ</name>
<dbReference type="Pfam" id="PF04993">
    <property type="entry name" value="TfoX_N"/>
    <property type="match status" value="1"/>
</dbReference>
<feature type="domain" description="TfoX N-terminal" evidence="1">
    <location>
        <begin position="23"/>
        <end position="104"/>
    </location>
</feature>
<dbReference type="RefSeq" id="WP_085669181.1">
    <property type="nucleotide sequence ID" value="NZ_JACKRU010000193.1"/>
</dbReference>
<organism evidence="2 3">
    <name type="scientific">Mycobacterium szulgai</name>
    <dbReference type="NCBI Taxonomy" id="1787"/>
    <lineage>
        <taxon>Bacteria</taxon>
        <taxon>Bacillati</taxon>
        <taxon>Actinomycetota</taxon>
        <taxon>Actinomycetes</taxon>
        <taxon>Mycobacteriales</taxon>
        <taxon>Mycobacteriaceae</taxon>
        <taxon>Mycobacterium</taxon>
    </lineage>
</organism>
<keyword evidence="2" id="KW-0808">Transferase</keyword>
<dbReference type="InterPro" id="IPR007076">
    <property type="entry name" value="TfoX_N"/>
</dbReference>
<dbReference type="STRING" id="1787.A5725_08855"/>
<gene>
    <name evidence="2" type="ORF">AWC27_01270</name>
</gene>
<keyword evidence="2" id="KW-0489">Methyltransferase</keyword>
<evidence type="ECO:0000313" key="3">
    <source>
        <dbReference type="Proteomes" id="UP000193317"/>
    </source>
</evidence>
<evidence type="ECO:0000313" key="2">
    <source>
        <dbReference type="EMBL" id="ORX16249.1"/>
    </source>
</evidence>
<accession>A0A1X2FE27</accession>
<reference evidence="2 3" key="1">
    <citation type="submission" date="2016-01" db="EMBL/GenBank/DDBJ databases">
        <title>The new phylogeny of the genus Mycobacterium.</title>
        <authorList>
            <person name="Tarcisio F."/>
            <person name="Conor M."/>
            <person name="Antonella G."/>
            <person name="Elisabetta G."/>
            <person name="Giulia F.S."/>
            <person name="Sara T."/>
            <person name="Anna F."/>
            <person name="Clotilde B."/>
            <person name="Roberto B."/>
            <person name="Veronica D.S."/>
            <person name="Fabio R."/>
            <person name="Monica P."/>
            <person name="Olivier J."/>
            <person name="Enrico T."/>
            <person name="Nicola S."/>
        </authorList>
    </citation>
    <scope>NUCLEOTIDE SEQUENCE [LARGE SCALE GENOMIC DNA]</scope>
    <source>
        <strain evidence="2 3">DSM 44166</strain>
    </source>
</reference>
<sequence length="114" mass="12234">MAYDTDLVERIRELLASQSGSGSRVDEKRMFGGLAFLIGGHLAVAASGQGGLLVRVPPEDTDRLLGRAHVSPMVMAGRETRGWLRIAADGVRTKRQLQGWVTCAANYVASLPAK</sequence>
<dbReference type="AlphaFoldDB" id="A0A1X2FE27"/>
<dbReference type="EMBL" id="LQPW01000013">
    <property type="protein sequence ID" value="ORX16249.1"/>
    <property type="molecule type" value="Genomic_DNA"/>
</dbReference>
<dbReference type="OrthoDB" id="214902at2"/>
<dbReference type="GO" id="GO:0008168">
    <property type="term" value="F:methyltransferase activity"/>
    <property type="evidence" value="ECO:0007669"/>
    <property type="project" value="UniProtKB-KW"/>
</dbReference>
<protein>
    <submittedName>
        <fullName evidence="2">RNA methyltransferase</fullName>
    </submittedName>
</protein>
<comment type="caution">
    <text evidence="2">The sequence shown here is derived from an EMBL/GenBank/DDBJ whole genome shotgun (WGS) entry which is preliminary data.</text>
</comment>
<dbReference type="Gene3D" id="3.30.1460.30">
    <property type="entry name" value="YgaC/TfoX-N like chaperone"/>
    <property type="match status" value="1"/>
</dbReference>
<proteinExistence type="predicted"/>
<dbReference type="Proteomes" id="UP000193317">
    <property type="component" value="Unassembled WGS sequence"/>
</dbReference>
<keyword evidence="3" id="KW-1185">Reference proteome</keyword>
<dbReference type="SUPFAM" id="SSF159894">
    <property type="entry name" value="YgaC/TfoX-N like"/>
    <property type="match status" value="1"/>
</dbReference>
<evidence type="ECO:0000259" key="1">
    <source>
        <dbReference type="Pfam" id="PF04993"/>
    </source>
</evidence>